<feature type="compositionally biased region" description="Basic and acidic residues" evidence="1">
    <location>
        <begin position="232"/>
        <end position="243"/>
    </location>
</feature>
<gene>
    <name evidence="2" type="ORF">B0A48_12875</name>
</gene>
<evidence type="ECO:0000256" key="1">
    <source>
        <dbReference type="SAM" id="MobiDB-lite"/>
    </source>
</evidence>
<comment type="caution">
    <text evidence="2">The sequence shown here is derived from an EMBL/GenBank/DDBJ whole genome shotgun (WGS) entry which is preliminary data.</text>
</comment>
<dbReference type="STRING" id="1507870.A0A1V8SQH5"/>
<dbReference type="EMBL" id="NAJO01000031">
    <property type="protein sequence ID" value="OQO01320.1"/>
    <property type="molecule type" value="Genomic_DNA"/>
</dbReference>
<evidence type="ECO:0008006" key="4">
    <source>
        <dbReference type="Google" id="ProtNLM"/>
    </source>
</evidence>
<evidence type="ECO:0000313" key="2">
    <source>
        <dbReference type="EMBL" id="OQO01320.1"/>
    </source>
</evidence>
<name>A0A1V8SQH5_9PEZI</name>
<dbReference type="OrthoDB" id="5414285at2759"/>
<proteinExistence type="predicted"/>
<protein>
    <recommendedName>
        <fullName evidence="4">Acid phosphatase-like protein</fullName>
    </recommendedName>
</protein>
<accession>A0A1V8SQH5</accession>
<feature type="region of interest" description="Disordered" evidence="1">
    <location>
        <begin position="167"/>
        <end position="243"/>
    </location>
</feature>
<reference evidence="3" key="1">
    <citation type="submission" date="2017-03" db="EMBL/GenBank/DDBJ databases">
        <title>Genomes of endolithic fungi from Antarctica.</title>
        <authorList>
            <person name="Coleine C."/>
            <person name="Masonjones S."/>
            <person name="Stajich J.E."/>
        </authorList>
    </citation>
    <scope>NUCLEOTIDE SEQUENCE [LARGE SCALE GENOMIC DNA]</scope>
    <source>
        <strain evidence="3">CCFEE 5527</strain>
    </source>
</reference>
<feature type="region of interest" description="Disordered" evidence="1">
    <location>
        <begin position="141"/>
        <end position="160"/>
    </location>
</feature>
<feature type="compositionally biased region" description="Basic and acidic residues" evidence="1">
    <location>
        <begin position="167"/>
        <end position="178"/>
    </location>
</feature>
<feature type="compositionally biased region" description="Low complexity" evidence="1">
    <location>
        <begin position="82"/>
        <end position="95"/>
    </location>
</feature>
<dbReference type="AlphaFoldDB" id="A0A1V8SQH5"/>
<keyword evidence="3" id="KW-1185">Reference proteome</keyword>
<organism evidence="2 3">
    <name type="scientific">Cryoendolithus antarcticus</name>
    <dbReference type="NCBI Taxonomy" id="1507870"/>
    <lineage>
        <taxon>Eukaryota</taxon>
        <taxon>Fungi</taxon>
        <taxon>Dikarya</taxon>
        <taxon>Ascomycota</taxon>
        <taxon>Pezizomycotina</taxon>
        <taxon>Dothideomycetes</taxon>
        <taxon>Dothideomycetidae</taxon>
        <taxon>Cladosporiales</taxon>
        <taxon>Cladosporiaceae</taxon>
        <taxon>Cryoendolithus</taxon>
    </lineage>
</organism>
<feature type="region of interest" description="Disordered" evidence="1">
    <location>
        <begin position="78"/>
        <end position="129"/>
    </location>
</feature>
<feature type="compositionally biased region" description="Polar residues" evidence="1">
    <location>
        <begin position="219"/>
        <end position="230"/>
    </location>
</feature>
<sequence length="243" mass="25899">MGWITAVVVIVLLLILAYGGWVGYTHYRARRLGLPAPPWNPFAKARSDPTAYRAPAPAPKGIQGWLQDKFNALRNLTGSGSGRSRTAGGAYESTSYGGGAGGASAGAGGRSRRGFGPLDPDEAWDSRVGNESTGYYEETELGEQPYGGAGYAPQPHVGGLMDERGRQRELDDRYEAEVHSGAPRSDPFGDEQEAASLRAASPRPMVDTQRGGPSHKKGQSSLGTQASVEDSPTERKSMFREDV</sequence>
<evidence type="ECO:0000313" key="3">
    <source>
        <dbReference type="Proteomes" id="UP000192596"/>
    </source>
</evidence>
<feature type="compositionally biased region" description="Gly residues" evidence="1">
    <location>
        <begin position="96"/>
        <end position="109"/>
    </location>
</feature>
<dbReference type="InParanoid" id="A0A1V8SQH5"/>
<dbReference type="Proteomes" id="UP000192596">
    <property type="component" value="Unassembled WGS sequence"/>
</dbReference>